<keyword evidence="3" id="KW-1185">Reference proteome</keyword>
<proteinExistence type="predicted"/>
<evidence type="ECO:0000256" key="1">
    <source>
        <dbReference type="SAM" id="SignalP"/>
    </source>
</evidence>
<protein>
    <recommendedName>
        <fullName evidence="4">Alpha/beta hydrolase</fullName>
    </recommendedName>
</protein>
<accession>A0ABY7VKE9</accession>
<evidence type="ECO:0000313" key="2">
    <source>
        <dbReference type="EMBL" id="WDE14222.1"/>
    </source>
</evidence>
<dbReference type="Proteomes" id="UP001215231">
    <property type="component" value="Chromosome"/>
</dbReference>
<keyword evidence="1" id="KW-0732">Signal</keyword>
<dbReference type="EMBL" id="CP059693">
    <property type="protein sequence ID" value="WDE14222.1"/>
    <property type="molecule type" value="Genomic_DNA"/>
</dbReference>
<dbReference type="PROSITE" id="PS51257">
    <property type="entry name" value="PROKAR_LIPOPROTEIN"/>
    <property type="match status" value="1"/>
</dbReference>
<evidence type="ECO:0008006" key="4">
    <source>
        <dbReference type="Google" id="ProtNLM"/>
    </source>
</evidence>
<dbReference type="RefSeq" id="WP_274054762.1">
    <property type="nucleotide sequence ID" value="NZ_CP059693.1"/>
</dbReference>
<sequence>MKKLLPLVLITTALLQACGGSSSKSTNVTPTTTPQVAEVHHIQPQDVPEYLETFKQQQAQLQVQFDGQESMLGFIDLSTENNFILAKYSAGIVRIGFDVNEEKPVNELIFMEGDTSDLENFESTRILQGTAIEVTADNDNYIYTGSAVDTQTQNSYPVRLVFNESLISGGSSTLVLEGERMTISGTLGTQTYIDMQEMLNSQTVTTLVFASVDGSVNDAINMHTGRLIRQAGLTTLMPADGEAYSGGVDLFAAGVERKYQAGGKLGVHSWCCSAGKPANELGEEHEAHGAQLTYFREMMGAEKGPKFYFYTINAAPFSGVHIMSEAELSQYHLVTD</sequence>
<dbReference type="SUPFAM" id="SSF52096">
    <property type="entry name" value="ClpP/crotonase"/>
    <property type="match status" value="1"/>
</dbReference>
<name>A0ABY7VKE9_9GAMM</name>
<gene>
    <name evidence="2" type="ORF">H3N35_12870</name>
</gene>
<feature type="chain" id="PRO_5045111654" description="Alpha/beta hydrolase" evidence="1">
    <location>
        <begin position="18"/>
        <end position="336"/>
    </location>
</feature>
<feature type="signal peptide" evidence="1">
    <location>
        <begin position="1"/>
        <end position="17"/>
    </location>
</feature>
<evidence type="ECO:0000313" key="3">
    <source>
        <dbReference type="Proteomes" id="UP001215231"/>
    </source>
</evidence>
<organism evidence="2 3">
    <name type="scientific">Thalassomonas haliotis</name>
    <dbReference type="NCBI Taxonomy" id="485448"/>
    <lineage>
        <taxon>Bacteria</taxon>
        <taxon>Pseudomonadati</taxon>
        <taxon>Pseudomonadota</taxon>
        <taxon>Gammaproteobacteria</taxon>
        <taxon>Alteromonadales</taxon>
        <taxon>Colwelliaceae</taxon>
        <taxon>Thalassomonas</taxon>
    </lineage>
</organism>
<dbReference type="InterPro" id="IPR029045">
    <property type="entry name" value="ClpP/crotonase-like_dom_sf"/>
</dbReference>
<reference evidence="2 3" key="1">
    <citation type="journal article" date="2022" name="Mar. Drugs">
        <title>Bioassay-Guided Fractionation Leads to the Detection of Cholic Acid Generated by the Rare Thalassomonas sp.</title>
        <authorList>
            <person name="Pheiffer F."/>
            <person name="Schneider Y.K."/>
            <person name="Hansen E.H."/>
            <person name="Andersen J.H."/>
            <person name="Isaksson J."/>
            <person name="Busche T."/>
            <person name="R C."/>
            <person name="Kalinowski J."/>
            <person name="Zyl L.V."/>
            <person name="Trindade M."/>
        </authorList>
    </citation>
    <scope>NUCLEOTIDE SEQUENCE [LARGE SCALE GENOMIC DNA]</scope>
    <source>
        <strain evidence="2 3">A5K-61T</strain>
    </source>
</reference>